<organism evidence="11 12">
    <name type="scientific">Acidihalobacter ferrooxydans</name>
    <dbReference type="NCBI Taxonomy" id="1765967"/>
    <lineage>
        <taxon>Bacteria</taxon>
        <taxon>Pseudomonadati</taxon>
        <taxon>Pseudomonadota</taxon>
        <taxon>Gammaproteobacteria</taxon>
        <taxon>Chromatiales</taxon>
        <taxon>Ectothiorhodospiraceae</taxon>
        <taxon>Acidihalobacter</taxon>
    </lineage>
</organism>
<feature type="transmembrane region" description="Helical" evidence="10">
    <location>
        <begin position="393"/>
        <end position="413"/>
    </location>
</feature>
<evidence type="ECO:0000256" key="2">
    <source>
        <dbReference type="ARBA" id="ARBA00022448"/>
    </source>
</evidence>
<dbReference type="GO" id="GO:0034707">
    <property type="term" value="C:chloride channel complex"/>
    <property type="evidence" value="ECO:0007669"/>
    <property type="project" value="UniProtKB-KW"/>
</dbReference>
<dbReference type="SUPFAM" id="SSF54631">
    <property type="entry name" value="CBS-domain pair"/>
    <property type="match status" value="1"/>
</dbReference>
<keyword evidence="5" id="KW-0406">Ion transport</keyword>
<feature type="transmembrane region" description="Helical" evidence="10">
    <location>
        <begin position="222"/>
        <end position="243"/>
    </location>
</feature>
<dbReference type="Pfam" id="PF00654">
    <property type="entry name" value="Voltage_CLC"/>
    <property type="match status" value="1"/>
</dbReference>
<dbReference type="STRING" id="1765967.BW247_11025"/>
<evidence type="ECO:0000256" key="7">
    <source>
        <dbReference type="ARBA" id="ARBA00023173"/>
    </source>
</evidence>
<evidence type="ECO:0000256" key="5">
    <source>
        <dbReference type="ARBA" id="ARBA00023065"/>
    </source>
</evidence>
<keyword evidence="7" id="KW-0869">Chloride channel</keyword>
<evidence type="ECO:0000313" key="12">
    <source>
        <dbReference type="Proteomes" id="UP000243807"/>
    </source>
</evidence>
<evidence type="ECO:0000256" key="6">
    <source>
        <dbReference type="ARBA" id="ARBA00023136"/>
    </source>
</evidence>
<evidence type="ECO:0000313" key="11">
    <source>
        <dbReference type="EMBL" id="APZ44679.1"/>
    </source>
</evidence>
<proteinExistence type="predicted"/>
<feature type="transmembrane region" description="Helical" evidence="10">
    <location>
        <begin position="361"/>
        <end position="387"/>
    </location>
</feature>
<evidence type="ECO:0000256" key="8">
    <source>
        <dbReference type="ARBA" id="ARBA00023214"/>
    </source>
</evidence>
<evidence type="ECO:0000256" key="10">
    <source>
        <dbReference type="SAM" id="Phobius"/>
    </source>
</evidence>
<evidence type="ECO:0000256" key="4">
    <source>
        <dbReference type="ARBA" id="ARBA00022989"/>
    </source>
</evidence>
<dbReference type="KEGG" id="afy:BW247_11025"/>
<keyword evidence="9" id="KW-0407">Ion channel</keyword>
<keyword evidence="8" id="KW-0868">Chloride</keyword>
<protein>
    <submittedName>
        <fullName evidence="11">Chloride channel protein</fullName>
    </submittedName>
</protein>
<evidence type="ECO:0000256" key="3">
    <source>
        <dbReference type="ARBA" id="ARBA00022692"/>
    </source>
</evidence>
<dbReference type="GO" id="GO:0005254">
    <property type="term" value="F:chloride channel activity"/>
    <property type="evidence" value="ECO:0007669"/>
    <property type="project" value="UniProtKB-KW"/>
</dbReference>
<dbReference type="AlphaFoldDB" id="A0A1P8ULH5"/>
<dbReference type="EMBL" id="CP019434">
    <property type="protein sequence ID" value="APZ44679.1"/>
    <property type="molecule type" value="Genomic_DNA"/>
</dbReference>
<sequence>MALLVGIIAGLGAVIFRDLIAFFHNLLFFGRISVEYDALVHTAASPWGIGIILVPMIGALAVAYLVKTFAPEAKGHGVPEVMYAIYYKRGIIRPQVALVKSLASSISIGSGGAIGREGPIIQIGAAFGSVLAQWTRVHEWERLALIAAGAGGGIAATFNTPIGGIVFAIELMMVEISARTLIPVMIATGTATFIGSLFFGGHPSFIIPQSQLGALTLEPTSVYLEAAVLGVLMGVLATVFTRSVYLFEDWFEAMPGNYYTRHVFGMALVGIIMYLMMLFTGHYYIEGVGYSTIQSLFDGNLNIVWLLLILVGLKLLATSLTLGSGASGGIFSPSLFIGAGAGAGFALLVQHVAPDMPLGPVGAAVIGMACMVGASTGAAVTAVVMIFEMTRDIHVIIPLIIAVSLAYGMRRLLLNETIYTLKLSRRGDHLPVSLHSPMYMMRSALELIRRPVVRLPASETLGEARALTKPRRPVPHVVLTEHGDITRPPLGVLSGQRLRAALKRLPDDTPLRELADTGYLVTDEHVPVFDLIADMRRLEKRNAVLTADGDCQACEDIIGVISHDDVIEFTNLPRMLTLRRTL</sequence>
<dbReference type="InterPro" id="IPR014743">
    <property type="entry name" value="Cl-channel_core"/>
</dbReference>
<dbReference type="Gene3D" id="1.10.3080.10">
    <property type="entry name" value="Clc chloride channel"/>
    <property type="match status" value="1"/>
</dbReference>
<dbReference type="PANTHER" id="PTHR43427:SF6">
    <property type="entry name" value="CHLORIDE CHANNEL PROTEIN CLC-E"/>
    <property type="match status" value="1"/>
</dbReference>
<accession>A0A1P8ULH5</accession>
<name>A0A1P8ULH5_9GAMM</name>
<dbReference type="PRINTS" id="PR00762">
    <property type="entry name" value="CLCHANNEL"/>
</dbReference>
<dbReference type="CDD" id="cd00400">
    <property type="entry name" value="Voltage_gated_ClC"/>
    <property type="match status" value="1"/>
</dbReference>
<dbReference type="OrthoDB" id="9767361at2"/>
<feature type="transmembrane region" description="Helical" evidence="10">
    <location>
        <begin position="297"/>
        <end position="317"/>
    </location>
</feature>
<keyword evidence="4 10" id="KW-1133">Transmembrane helix</keyword>
<reference evidence="11 12" key="1">
    <citation type="submission" date="2017-01" db="EMBL/GenBank/DDBJ databases">
        <title>Draft sequence of Acidihalobacter ferrooxidans strain DSM 14175 (strain V8).</title>
        <authorList>
            <person name="Khaleque H.N."/>
            <person name="Ramsay J.P."/>
            <person name="Murphy R.J.T."/>
            <person name="Kaksonen A.H."/>
            <person name="Boxall N.J."/>
            <person name="Watkin E.L.J."/>
        </authorList>
    </citation>
    <scope>NUCLEOTIDE SEQUENCE [LARGE SCALE GENOMIC DNA]</scope>
    <source>
        <strain evidence="11 12">V8</strain>
    </source>
</reference>
<gene>
    <name evidence="11" type="ORF">BW247_11025</name>
</gene>
<keyword evidence="2" id="KW-0813">Transport</keyword>
<evidence type="ECO:0000256" key="9">
    <source>
        <dbReference type="ARBA" id="ARBA00023303"/>
    </source>
</evidence>
<dbReference type="SUPFAM" id="SSF81340">
    <property type="entry name" value="Clc chloride channel"/>
    <property type="match status" value="1"/>
</dbReference>
<feature type="transmembrane region" description="Helical" evidence="10">
    <location>
        <begin position="263"/>
        <end position="285"/>
    </location>
</feature>
<dbReference type="InterPro" id="IPR001807">
    <property type="entry name" value="ClC"/>
</dbReference>
<feature type="transmembrane region" description="Helical" evidence="10">
    <location>
        <begin position="143"/>
        <end position="169"/>
    </location>
</feature>
<dbReference type="PANTHER" id="PTHR43427">
    <property type="entry name" value="CHLORIDE CHANNEL PROTEIN CLC-E"/>
    <property type="match status" value="1"/>
</dbReference>
<feature type="transmembrane region" description="Helical" evidence="10">
    <location>
        <begin position="181"/>
        <end position="201"/>
    </location>
</feature>
<dbReference type="InterPro" id="IPR046342">
    <property type="entry name" value="CBS_dom_sf"/>
</dbReference>
<keyword evidence="6 10" id="KW-0472">Membrane</keyword>
<keyword evidence="12" id="KW-1185">Reference proteome</keyword>
<dbReference type="InterPro" id="IPR050368">
    <property type="entry name" value="ClC-type_chloride_channel"/>
</dbReference>
<feature type="transmembrane region" description="Helical" evidence="10">
    <location>
        <begin position="329"/>
        <end position="349"/>
    </location>
</feature>
<dbReference type="Proteomes" id="UP000243807">
    <property type="component" value="Chromosome"/>
</dbReference>
<evidence type="ECO:0000256" key="1">
    <source>
        <dbReference type="ARBA" id="ARBA00004141"/>
    </source>
</evidence>
<feature type="transmembrane region" description="Helical" evidence="10">
    <location>
        <begin position="47"/>
        <end position="66"/>
    </location>
</feature>
<comment type="subcellular location">
    <subcellularLocation>
        <location evidence="1">Membrane</location>
        <topology evidence="1">Multi-pass membrane protein</topology>
    </subcellularLocation>
</comment>
<keyword evidence="3 10" id="KW-0812">Transmembrane</keyword>